<gene>
    <name evidence="7" type="primary">ftsB</name>
    <name evidence="8" type="ORF">HH1059_07850</name>
</gene>
<dbReference type="EMBL" id="AP017372">
    <property type="protein sequence ID" value="BAU57475.2"/>
    <property type="molecule type" value="Genomic_DNA"/>
</dbReference>
<organism evidence="8 9">
    <name type="scientific">Halorhodospira halochloris</name>
    <name type="common">Ectothiorhodospira halochloris</name>
    <dbReference type="NCBI Taxonomy" id="1052"/>
    <lineage>
        <taxon>Bacteria</taxon>
        <taxon>Pseudomonadati</taxon>
        <taxon>Pseudomonadota</taxon>
        <taxon>Gammaproteobacteria</taxon>
        <taxon>Chromatiales</taxon>
        <taxon>Ectothiorhodospiraceae</taxon>
        <taxon>Halorhodospira</taxon>
    </lineage>
</organism>
<evidence type="ECO:0000256" key="1">
    <source>
        <dbReference type="ARBA" id="ARBA00022475"/>
    </source>
</evidence>
<evidence type="ECO:0000256" key="3">
    <source>
        <dbReference type="ARBA" id="ARBA00022692"/>
    </source>
</evidence>
<evidence type="ECO:0000256" key="5">
    <source>
        <dbReference type="ARBA" id="ARBA00023136"/>
    </source>
</evidence>
<dbReference type="GO" id="GO:0030428">
    <property type="term" value="C:cell septum"/>
    <property type="evidence" value="ECO:0007669"/>
    <property type="project" value="TreeGrafter"/>
</dbReference>
<dbReference type="GO" id="GO:0032153">
    <property type="term" value="C:cell division site"/>
    <property type="evidence" value="ECO:0007669"/>
    <property type="project" value="UniProtKB-UniRule"/>
</dbReference>
<feature type="topological domain" description="Periplasmic" evidence="7">
    <location>
        <begin position="22"/>
        <end position="91"/>
    </location>
</feature>
<dbReference type="PANTHER" id="PTHR37485:SF1">
    <property type="entry name" value="CELL DIVISION PROTEIN FTSB"/>
    <property type="match status" value="1"/>
</dbReference>
<protein>
    <recommendedName>
        <fullName evidence="7">Cell division protein FtsB</fullName>
    </recommendedName>
</protein>
<dbReference type="HAMAP" id="MF_00599">
    <property type="entry name" value="FtsB"/>
    <property type="match status" value="1"/>
</dbReference>
<dbReference type="GO" id="GO:0005886">
    <property type="term" value="C:plasma membrane"/>
    <property type="evidence" value="ECO:0007669"/>
    <property type="project" value="UniProtKB-SubCell"/>
</dbReference>
<evidence type="ECO:0000256" key="4">
    <source>
        <dbReference type="ARBA" id="ARBA00022989"/>
    </source>
</evidence>
<evidence type="ECO:0000313" key="8">
    <source>
        <dbReference type="EMBL" id="BAU57475.2"/>
    </source>
</evidence>
<evidence type="ECO:0000256" key="2">
    <source>
        <dbReference type="ARBA" id="ARBA00022618"/>
    </source>
</evidence>
<keyword evidence="4 7" id="KW-1133">Transmembrane helix</keyword>
<evidence type="ECO:0000256" key="6">
    <source>
        <dbReference type="ARBA" id="ARBA00023306"/>
    </source>
</evidence>
<dbReference type="InterPro" id="IPR007060">
    <property type="entry name" value="FtsL/DivIC"/>
</dbReference>
<sequence length="91" mass="10416">MRWVIGALALLLALLQFQLWFGPGSVPTLIELHSSLDEQRQANERAQARNDALAAEVEDLKEGLDALEERARYQLGMIREDETFYQVIEED</sequence>
<proteinExistence type="inferred from homology"/>
<keyword evidence="9" id="KW-1185">Reference proteome</keyword>
<comment type="subcellular location">
    <subcellularLocation>
        <location evidence="7">Cell inner membrane</location>
        <topology evidence="7">Single-pass type II membrane protein</topology>
    </subcellularLocation>
    <text evidence="7">Localizes to the division septum.</text>
</comment>
<comment type="function">
    <text evidence="7">Essential cell division protein. May link together the upstream cell division proteins, which are predominantly cytoplasmic, with the downstream cell division proteins, which are predominantly periplasmic.</text>
</comment>
<dbReference type="AlphaFoldDB" id="A0A110B1L8"/>
<keyword evidence="2 7" id="KW-0132">Cell division</keyword>
<keyword evidence="6 7" id="KW-0131">Cell cycle</keyword>
<comment type="subunit">
    <text evidence="7">Part of a complex composed of FtsB, FtsL and FtsQ.</text>
</comment>
<feature type="coiled-coil region" evidence="7">
    <location>
        <begin position="29"/>
        <end position="70"/>
    </location>
</feature>
<keyword evidence="3 7" id="KW-0812">Transmembrane</keyword>
<dbReference type="RefSeq" id="WP_096408534.1">
    <property type="nucleotide sequence ID" value="NZ_AP017372.2"/>
</dbReference>
<name>A0A110B1L8_HALHR</name>
<feature type="topological domain" description="Cytoplasmic" evidence="7">
    <location>
        <begin position="1"/>
        <end position="3"/>
    </location>
</feature>
<keyword evidence="7" id="KW-0175">Coiled coil</keyword>
<evidence type="ECO:0000313" key="9">
    <source>
        <dbReference type="Proteomes" id="UP000218890"/>
    </source>
</evidence>
<dbReference type="Proteomes" id="UP000218890">
    <property type="component" value="Chromosome"/>
</dbReference>
<keyword evidence="1 7" id="KW-1003">Cell membrane</keyword>
<dbReference type="OrthoDB" id="7061211at2"/>
<keyword evidence="5 7" id="KW-0472">Membrane</keyword>
<dbReference type="KEGG" id="hhk:HH1059_07850"/>
<reference evidence="8" key="1">
    <citation type="submission" date="2016-02" db="EMBL/GenBank/DDBJ databases">
        <title>Halorhodospira halochloris DSM-1059 complete genome, version 2.</title>
        <authorList>
            <person name="Tsukatani Y."/>
        </authorList>
    </citation>
    <scope>NUCLEOTIDE SEQUENCE</scope>
    <source>
        <strain evidence="8">DSM 1059</strain>
    </source>
</reference>
<comment type="similarity">
    <text evidence="7">Belongs to the FtsB family.</text>
</comment>
<dbReference type="Pfam" id="PF04977">
    <property type="entry name" value="DivIC"/>
    <property type="match status" value="1"/>
</dbReference>
<accession>A0A110B1L8</accession>
<evidence type="ECO:0000256" key="7">
    <source>
        <dbReference type="HAMAP-Rule" id="MF_00599"/>
    </source>
</evidence>
<keyword evidence="7" id="KW-0997">Cell inner membrane</keyword>
<dbReference type="PANTHER" id="PTHR37485">
    <property type="entry name" value="CELL DIVISION PROTEIN FTSB"/>
    <property type="match status" value="1"/>
</dbReference>
<dbReference type="InterPro" id="IPR023081">
    <property type="entry name" value="Cell_div_FtsB"/>
</dbReference>
<dbReference type="GO" id="GO:0043093">
    <property type="term" value="P:FtsZ-dependent cytokinesis"/>
    <property type="evidence" value="ECO:0007669"/>
    <property type="project" value="UniProtKB-UniRule"/>
</dbReference>
<dbReference type="NCBIfam" id="NF002058">
    <property type="entry name" value="PRK00888.1"/>
    <property type="match status" value="1"/>
</dbReference>